<dbReference type="STRING" id="502682.BMF35_b0102"/>
<feature type="region of interest" description="Disordered" evidence="1">
    <location>
        <begin position="20"/>
        <end position="84"/>
    </location>
</feature>
<protein>
    <submittedName>
        <fullName evidence="2">Uncharacterized protein</fullName>
    </submittedName>
</protein>
<sequence>MRRVATLTAVALGLSLAACYPDRSPEEPEEAPDTEFEESVTSPLPEGGDEDGPVPDNDSIEGGADEATDEAFSGENMVPEDVAE</sequence>
<name>A0A0G9MK87_9SPHN</name>
<comment type="caution">
    <text evidence="2">The sequence shown here is derived from an EMBL/GenBank/DDBJ whole genome shotgun (WGS) entry which is preliminary data.</text>
</comment>
<dbReference type="RefSeq" id="WP_047007774.1">
    <property type="nucleotide sequence ID" value="NZ_CP018098.1"/>
</dbReference>
<accession>A0A0G9MK87</accession>
<dbReference type="PROSITE" id="PS51257">
    <property type="entry name" value="PROKAR_LIPOPROTEIN"/>
    <property type="match status" value="1"/>
</dbReference>
<proteinExistence type="predicted"/>
<organism evidence="2 3">
    <name type="scientific">Aurantiacibacter gangjinensis</name>
    <dbReference type="NCBI Taxonomy" id="502682"/>
    <lineage>
        <taxon>Bacteria</taxon>
        <taxon>Pseudomonadati</taxon>
        <taxon>Pseudomonadota</taxon>
        <taxon>Alphaproteobacteria</taxon>
        <taxon>Sphingomonadales</taxon>
        <taxon>Erythrobacteraceae</taxon>
        <taxon>Aurantiacibacter</taxon>
    </lineage>
</organism>
<dbReference type="AlphaFoldDB" id="A0A0G9MK87"/>
<gene>
    <name evidence="2" type="ORF">AAW01_12490</name>
</gene>
<evidence type="ECO:0000313" key="3">
    <source>
        <dbReference type="Proteomes" id="UP000053070"/>
    </source>
</evidence>
<evidence type="ECO:0000256" key="1">
    <source>
        <dbReference type="SAM" id="MobiDB-lite"/>
    </source>
</evidence>
<feature type="compositionally biased region" description="Acidic residues" evidence="1">
    <location>
        <begin position="27"/>
        <end position="38"/>
    </location>
</feature>
<reference evidence="2 3" key="1">
    <citation type="submission" date="2015-04" db="EMBL/GenBank/DDBJ databases">
        <title>The draft genome sequence of Erythrobacr gangjinensis K7-2.</title>
        <authorList>
            <person name="Zhuang L."/>
            <person name="Liu Y."/>
            <person name="Shao Z."/>
        </authorList>
    </citation>
    <scope>NUCLEOTIDE SEQUENCE [LARGE SCALE GENOMIC DNA]</scope>
    <source>
        <strain evidence="2 3">K7-2</strain>
    </source>
</reference>
<evidence type="ECO:0000313" key="2">
    <source>
        <dbReference type="EMBL" id="KLE31064.1"/>
    </source>
</evidence>
<dbReference type="EMBL" id="LBHC01000003">
    <property type="protein sequence ID" value="KLE31064.1"/>
    <property type="molecule type" value="Genomic_DNA"/>
</dbReference>
<dbReference type="Proteomes" id="UP000053070">
    <property type="component" value="Unassembled WGS sequence"/>
</dbReference>
<keyword evidence="3" id="KW-1185">Reference proteome</keyword>
<dbReference type="PATRIC" id="fig|502682.8.peg.2549"/>
<dbReference type="KEGG" id="egn:BMF35_b0102"/>